<feature type="transmembrane region" description="Helical" evidence="7">
    <location>
        <begin position="429"/>
        <end position="446"/>
    </location>
</feature>
<reference evidence="8 9" key="1">
    <citation type="submission" date="2020-06" db="EMBL/GenBank/DDBJ databases">
        <authorList>
            <person name="Scott K."/>
        </authorList>
    </citation>
    <scope>NUCLEOTIDE SEQUENCE [LARGE SCALE GENOMIC DNA]</scope>
    <source>
        <strain evidence="8 9">HH1</strain>
    </source>
</reference>
<dbReference type="EMBL" id="JACBGI020000043">
    <property type="protein sequence ID" value="MBF6059107.1"/>
    <property type="molecule type" value="Genomic_DNA"/>
</dbReference>
<organism evidence="8 9">
    <name type="scientific">Thiomicrorhabdus heinhorstiae</name>
    <dbReference type="NCBI Taxonomy" id="2748010"/>
    <lineage>
        <taxon>Bacteria</taxon>
        <taxon>Pseudomonadati</taxon>
        <taxon>Pseudomonadota</taxon>
        <taxon>Gammaproteobacteria</taxon>
        <taxon>Thiotrichales</taxon>
        <taxon>Piscirickettsiaceae</taxon>
        <taxon>Thiomicrorhabdus</taxon>
    </lineage>
</organism>
<evidence type="ECO:0000256" key="2">
    <source>
        <dbReference type="ARBA" id="ARBA00022475"/>
    </source>
</evidence>
<keyword evidence="4 7" id="KW-1133">Transmembrane helix</keyword>
<feature type="transmembrane region" description="Helical" evidence="7">
    <location>
        <begin position="395"/>
        <end position="417"/>
    </location>
</feature>
<dbReference type="InterPro" id="IPR004670">
    <property type="entry name" value="NhaA"/>
</dbReference>
<keyword evidence="6 7" id="KW-0739">Sodium transport</keyword>
<feature type="transmembrane region" description="Helical" evidence="7">
    <location>
        <begin position="147"/>
        <end position="165"/>
    </location>
</feature>
<dbReference type="Gene3D" id="1.20.1530.10">
    <property type="entry name" value="Na+/H+ antiporter like domain"/>
    <property type="match status" value="1"/>
</dbReference>
<proteinExistence type="inferred from homology"/>
<sequence>MKVKLLRKEYEIFAPWEKTFDKVVTPFENFIHNQTTTGLILLLMTIVALIFANSPFSEAYEHFFHTHFSIQFGNLGIDHSIHHWINDGLMAIFFFLVGLEIKREVLVGELSDPKNAALPIIAAIGGMVFPALIFYSITQGTPAENGWGIPMATDIAFAISALVILGKRVPAALVTFLVALAIVDDLGAVTVIALFYTDQIHLNYLLVAFAFFGVLIVFNRVGIHKPLPYFIIGGFMWAAMLESGVHATIAGILTALTIPARPKFNPRFFHEHIDKLVHDYHQADRNTPNYQLTDEQKSILHQMECGVHRVQAPLNRLEHNLHLPVALIIIPLFALANAGIALNLGQMSDLLVQPVTLGVMFGLVLGKVIGIAGVSWLAIKLKLAKLPTGASMSQLFGVSFLGGIGFTMSIFIADLAWEPGESMLLEAKTGILIASLIAGLFGYIWLRFIAKNAANAAD</sequence>
<keyword evidence="7" id="KW-0406">Ion transport</keyword>
<keyword evidence="7" id="KW-0050">Antiport</keyword>
<keyword evidence="3 7" id="KW-0812">Transmembrane</keyword>
<dbReference type="Pfam" id="PF06965">
    <property type="entry name" value="Na_H_antiport_1"/>
    <property type="match status" value="1"/>
</dbReference>
<evidence type="ECO:0000256" key="4">
    <source>
        <dbReference type="ARBA" id="ARBA00022989"/>
    </source>
</evidence>
<comment type="similarity">
    <text evidence="7">Belongs to the NhaA Na(+)/H(+) (TC 2.A.33) antiporter family.</text>
</comment>
<feature type="transmembrane region" description="Helical" evidence="7">
    <location>
        <begin position="202"/>
        <end position="223"/>
    </location>
</feature>
<feature type="transmembrane region" description="Helical" evidence="7">
    <location>
        <begin position="39"/>
        <end position="56"/>
    </location>
</feature>
<dbReference type="NCBIfam" id="TIGR00773">
    <property type="entry name" value="NhaA"/>
    <property type="match status" value="1"/>
</dbReference>
<evidence type="ECO:0000256" key="5">
    <source>
        <dbReference type="ARBA" id="ARBA00023136"/>
    </source>
</evidence>
<reference evidence="8 9" key="2">
    <citation type="submission" date="2020-11" db="EMBL/GenBank/DDBJ databases">
        <title>Sulfur oxidizing isolate from Hospital Hole Sinkhole.</title>
        <authorList>
            <person name="Scott K.M."/>
        </authorList>
    </citation>
    <scope>NUCLEOTIDE SEQUENCE [LARGE SCALE GENOMIC DNA]</scope>
    <source>
        <strain evidence="8 9">HH1</strain>
    </source>
</reference>
<accession>A0ABS0BZ93</accession>
<evidence type="ECO:0000256" key="6">
    <source>
        <dbReference type="ARBA" id="ARBA00023201"/>
    </source>
</evidence>
<evidence type="ECO:0000313" key="8">
    <source>
        <dbReference type="EMBL" id="MBF6059107.1"/>
    </source>
</evidence>
<keyword evidence="5 7" id="KW-0472">Membrane</keyword>
<keyword evidence="9" id="KW-1185">Reference proteome</keyword>
<feature type="transmembrane region" description="Helical" evidence="7">
    <location>
        <begin position="325"/>
        <end position="345"/>
    </location>
</feature>
<comment type="subcellular location">
    <subcellularLocation>
        <location evidence="1">Cell inner membrane</location>
        <topology evidence="1">Multi-pass membrane protein</topology>
    </subcellularLocation>
    <subcellularLocation>
        <location evidence="7">Cell membrane</location>
        <topology evidence="7">Multi-pass membrane protein</topology>
    </subcellularLocation>
</comment>
<evidence type="ECO:0000256" key="7">
    <source>
        <dbReference type="HAMAP-Rule" id="MF_01844"/>
    </source>
</evidence>
<feature type="transmembrane region" description="Helical" evidence="7">
    <location>
        <begin position="357"/>
        <end position="379"/>
    </location>
</feature>
<comment type="catalytic activity">
    <reaction evidence="7">
        <text>Na(+)(in) + 2 H(+)(out) = Na(+)(out) + 2 H(+)(in)</text>
        <dbReference type="Rhea" id="RHEA:29251"/>
        <dbReference type="ChEBI" id="CHEBI:15378"/>
        <dbReference type="ChEBI" id="CHEBI:29101"/>
    </reaction>
</comment>
<gene>
    <name evidence="7 8" type="primary">nhaA</name>
    <name evidence="8" type="ORF">H8792_012195</name>
</gene>
<name>A0ABS0BZ93_9GAMM</name>
<evidence type="ECO:0000256" key="3">
    <source>
        <dbReference type="ARBA" id="ARBA00022692"/>
    </source>
</evidence>
<comment type="function">
    <text evidence="7">Na(+)/H(+) antiporter that extrudes sodium in exchange for external protons.</text>
</comment>
<comment type="caution">
    <text evidence="8">The sequence shown here is derived from an EMBL/GenBank/DDBJ whole genome shotgun (WGS) entry which is preliminary data.</text>
</comment>
<keyword evidence="7" id="KW-0813">Transport</keyword>
<evidence type="ECO:0000313" key="9">
    <source>
        <dbReference type="Proteomes" id="UP001193680"/>
    </source>
</evidence>
<keyword evidence="7" id="KW-0915">Sodium</keyword>
<dbReference type="HAMAP" id="MF_01844">
    <property type="entry name" value="NhaA"/>
    <property type="match status" value="1"/>
</dbReference>
<dbReference type="InterPro" id="IPR023171">
    <property type="entry name" value="Na/H_antiporter_dom_sf"/>
</dbReference>
<dbReference type="PANTHER" id="PTHR30341:SF0">
    <property type="entry name" value="NA(+)_H(+) ANTIPORTER NHAA"/>
    <property type="match status" value="1"/>
</dbReference>
<feature type="transmembrane region" description="Helical" evidence="7">
    <location>
        <begin position="171"/>
        <end position="195"/>
    </location>
</feature>
<evidence type="ECO:0000256" key="1">
    <source>
        <dbReference type="ARBA" id="ARBA00004429"/>
    </source>
</evidence>
<keyword evidence="2 7" id="KW-1003">Cell membrane</keyword>
<feature type="transmembrane region" description="Helical" evidence="7">
    <location>
        <begin position="116"/>
        <end position="135"/>
    </location>
</feature>
<dbReference type="Proteomes" id="UP001193680">
    <property type="component" value="Unassembled WGS sequence"/>
</dbReference>
<dbReference type="RefSeq" id="WP_185979269.1">
    <property type="nucleotide sequence ID" value="NZ_JACBGI020000043.1"/>
</dbReference>
<dbReference type="PANTHER" id="PTHR30341">
    <property type="entry name" value="SODIUM ION/PROTON ANTIPORTER NHAA-RELATED"/>
    <property type="match status" value="1"/>
</dbReference>
<protein>
    <recommendedName>
        <fullName evidence="7">Na(+)/H(+) antiporter NhaA</fullName>
    </recommendedName>
    <alternativeName>
        <fullName evidence="7">Sodium/proton antiporter NhaA</fullName>
    </alternativeName>
</protein>